<keyword evidence="4" id="KW-1185">Reference proteome</keyword>
<dbReference type="InterPro" id="IPR050789">
    <property type="entry name" value="Diverse_Enzym_Activities"/>
</dbReference>
<dbReference type="Pfam" id="PF00144">
    <property type="entry name" value="Beta-lactamase"/>
    <property type="match status" value="1"/>
</dbReference>
<proteinExistence type="predicted"/>
<dbReference type="AlphaFoldDB" id="A0A0Y0QCN8"/>
<protein>
    <recommendedName>
        <fullName evidence="2">Beta-lactamase-related domain-containing protein</fullName>
    </recommendedName>
</protein>
<dbReference type="EMBL" id="CP014145">
    <property type="protein sequence ID" value="AMB59901.1"/>
    <property type="molecule type" value="Genomic_DNA"/>
</dbReference>
<sequence length="333" mass="34793">MSNHGYAVDWARTHVEAGRLPTAVLGIATADGVQELVAFGASGQRSAAVDDYFPLFSVTKPVVAMTALRAVERGRLSLTDPLSNAVPGFGANRSDVVELRHLLSHSSGISDPNIASPAGLRADLIGTGAEFGAGQAVRYSSLAFEGIAAMIEQADARPWQQSVAELVADAGAAGFTFDAGCDPHPIYGADDVGLDYEGMQRLQHPGAGGYARAEDLLALGRSLLGEDGRGDGALLHPATVAAMQRPRTLGLPVMTPAPGAPGEAWGLGVRLRRDAPSLLAADGYGHRGWGSCEFWVYPEQGVCFTLLTNVMEAGRFGVDPDRLHNAVVAGNRP</sequence>
<name>A0A0Y0QCN8_9MICO</name>
<dbReference type="InterPro" id="IPR012338">
    <property type="entry name" value="Beta-lactam/transpept-like"/>
</dbReference>
<dbReference type="OrthoDB" id="3502201at2"/>
<dbReference type="SUPFAM" id="SSF56601">
    <property type="entry name" value="beta-lactamase/transpeptidase-like"/>
    <property type="match status" value="1"/>
</dbReference>
<dbReference type="KEGG" id="mvd:AWU67_14700"/>
<dbReference type="Gene3D" id="3.40.710.10">
    <property type="entry name" value="DD-peptidase/beta-lactamase superfamily"/>
    <property type="match status" value="1"/>
</dbReference>
<gene>
    <name evidence="3" type="ORF">AWU67_14700</name>
</gene>
<dbReference type="InterPro" id="IPR001466">
    <property type="entry name" value="Beta-lactam-related"/>
</dbReference>
<evidence type="ECO:0000313" key="3">
    <source>
        <dbReference type="EMBL" id="AMB59901.1"/>
    </source>
</evidence>
<evidence type="ECO:0000259" key="2">
    <source>
        <dbReference type="Pfam" id="PF00144"/>
    </source>
</evidence>
<evidence type="ECO:0000313" key="4">
    <source>
        <dbReference type="Proteomes" id="UP000058305"/>
    </source>
</evidence>
<dbReference type="GO" id="GO:0016787">
    <property type="term" value="F:hydrolase activity"/>
    <property type="evidence" value="ECO:0007669"/>
    <property type="project" value="UniProtKB-KW"/>
</dbReference>
<dbReference type="PANTHER" id="PTHR43283:SF11">
    <property type="entry name" value="BETA-LACTAMASE-RELATED DOMAIN-CONTAINING PROTEIN"/>
    <property type="match status" value="1"/>
</dbReference>
<dbReference type="Proteomes" id="UP000058305">
    <property type="component" value="Chromosome"/>
</dbReference>
<reference evidence="3 4" key="1">
    <citation type="journal article" date="2016" name="J. Biotechnol.">
        <title>First complete genome sequence of a species in the genus Microterricola, an extremophilic cold active enzyme producing bacterial strain ERGS5:02 isolated from Sikkim Himalaya.</title>
        <authorList>
            <person name="Himanshu"/>
            <person name="Swarnkar M.K."/>
            <person name="Singh D."/>
            <person name="Kumar R."/>
        </authorList>
    </citation>
    <scope>NUCLEOTIDE SEQUENCE [LARGE SCALE GENOMIC DNA]</scope>
    <source>
        <strain evidence="3 4">ERGS5:02</strain>
    </source>
</reference>
<organism evidence="3 4">
    <name type="scientific">Microterricola viridarii</name>
    <dbReference type="NCBI Taxonomy" id="412690"/>
    <lineage>
        <taxon>Bacteria</taxon>
        <taxon>Bacillati</taxon>
        <taxon>Actinomycetota</taxon>
        <taxon>Actinomycetes</taxon>
        <taxon>Micrococcales</taxon>
        <taxon>Microbacteriaceae</taxon>
        <taxon>Microterricola</taxon>
    </lineage>
</organism>
<feature type="domain" description="Beta-lactamase-related" evidence="2">
    <location>
        <begin position="11"/>
        <end position="322"/>
    </location>
</feature>
<accession>A0A0Y0QCN8</accession>
<reference evidence="4" key="2">
    <citation type="submission" date="2016-01" db="EMBL/GenBank/DDBJ databases">
        <title>First complete genome sequence of a species in the genus Microterricola, an extremophilic cold active enzyme producing strain ERGS5:02 isolated from Sikkim Himalaya.</title>
        <authorList>
            <person name="Kumar R."/>
            <person name="Singh D."/>
            <person name="Swarnkar M.K."/>
        </authorList>
    </citation>
    <scope>NUCLEOTIDE SEQUENCE [LARGE SCALE GENOMIC DNA]</scope>
    <source>
        <strain evidence="4">ERGS5:02</strain>
    </source>
</reference>
<keyword evidence="1" id="KW-0378">Hydrolase</keyword>
<dbReference type="PANTHER" id="PTHR43283">
    <property type="entry name" value="BETA-LACTAMASE-RELATED"/>
    <property type="match status" value="1"/>
</dbReference>
<evidence type="ECO:0000256" key="1">
    <source>
        <dbReference type="ARBA" id="ARBA00022801"/>
    </source>
</evidence>
<dbReference type="RefSeq" id="WP_067230717.1">
    <property type="nucleotide sequence ID" value="NZ_CP014145.1"/>
</dbReference>